<dbReference type="EMBL" id="CP041969">
    <property type="protein sequence ID" value="QMV44953.1"/>
    <property type="molecule type" value="Genomic_DNA"/>
</dbReference>
<proteinExistence type="predicted"/>
<accession>A0A7G5C6W9</accession>
<dbReference type="GO" id="GO:0003677">
    <property type="term" value="F:DNA binding"/>
    <property type="evidence" value="ECO:0007669"/>
    <property type="project" value="UniProtKB-UniRule"/>
</dbReference>
<reference evidence="4 5" key="1">
    <citation type="submission" date="2019-07" db="EMBL/GenBank/DDBJ databases">
        <authorList>
            <person name="Kim J.K."/>
            <person name="Cheong H.-M."/>
            <person name="Choi Y."/>
            <person name="Hwang K.J."/>
            <person name="Lee S."/>
            <person name="Choi C."/>
        </authorList>
    </citation>
    <scope>NUCLEOTIDE SEQUENCE [LARGE SCALE GENOMIC DNA]</scope>
    <source>
        <strain evidence="4 5">KS 22</strain>
    </source>
</reference>
<evidence type="ECO:0000313" key="4">
    <source>
        <dbReference type="EMBL" id="QMV44953.1"/>
    </source>
</evidence>
<feature type="DNA-binding region" description="H-T-H motif" evidence="2">
    <location>
        <begin position="35"/>
        <end position="54"/>
    </location>
</feature>
<dbReference type="Gene3D" id="1.10.357.10">
    <property type="entry name" value="Tetracycline Repressor, domain 2"/>
    <property type="match status" value="1"/>
</dbReference>
<dbReference type="InterPro" id="IPR009057">
    <property type="entry name" value="Homeodomain-like_sf"/>
</dbReference>
<evidence type="ECO:0000256" key="1">
    <source>
        <dbReference type="ARBA" id="ARBA00023125"/>
    </source>
</evidence>
<evidence type="ECO:0000313" key="5">
    <source>
        <dbReference type="Proteomes" id="UP000515679"/>
    </source>
</evidence>
<evidence type="ECO:0000256" key="2">
    <source>
        <dbReference type="PROSITE-ProRule" id="PRU00335"/>
    </source>
</evidence>
<dbReference type="Proteomes" id="UP000515679">
    <property type="component" value="Chromosome"/>
</dbReference>
<sequence>MNNQSLRHMKREATATALADAAYALALEKGMDGFVVEDIVQHAGYSRRTFANHYSCKEEAVASAAIVFHGAEEVENWIGSLNENMPPLDILYHLMKLQLTAEHLGKLQQLMSLSKEYPTLKPYILSALRRLQITAQETLSELSHGRYPPGYTHLLVGAVYGAMLPLLDGSLDVPLPVQSSAEDSKTDTFDHYLDTMFGYLRNGF</sequence>
<dbReference type="PROSITE" id="PS50977">
    <property type="entry name" value="HTH_TETR_2"/>
    <property type="match status" value="1"/>
</dbReference>
<dbReference type="Pfam" id="PF00440">
    <property type="entry name" value="TetR_N"/>
    <property type="match status" value="1"/>
</dbReference>
<dbReference type="AlphaFoldDB" id="A0A7G5C6W9"/>
<protein>
    <submittedName>
        <fullName evidence="4">TetR/AcrR family transcriptional regulator</fullName>
    </submittedName>
</protein>
<dbReference type="KEGG" id="cchl:FPL14_08835"/>
<feature type="domain" description="HTH tetR-type" evidence="3">
    <location>
        <begin position="12"/>
        <end position="72"/>
    </location>
</feature>
<organism evidence="4 5">
    <name type="scientific">Cohnella cholangitidis</name>
    <dbReference type="NCBI Taxonomy" id="2598458"/>
    <lineage>
        <taxon>Bacteria</taxon>
        <taxon>Bacillati</taxon>
        <taxon>Bacillota</taxon>
        <taxon>Bacilli</taxon>
        <taxon>Bacillales</taxon>
        <taxon>Paenibacillaceae</taxon>
        <taxon>Cohnella</taxon>
    </lineage>
</organism>
<dbReference type="InterPro" id="IPR001647">
    <property type="entry name" value="HTH_TetR"/>
</dbReference>
<name>A0A7G5C6W9_9BACL</name>
<evidence type="ECO:0000259" key="3">
    <source>
        <dbReference type="PROSITE" id="PS50977"/>
    </source>
</evidence>
<keyword evidence="5" id="KW-1185">Reference proteome</keyword>
<gene>
    <name evidence="4" type="ORF">FPL14_08835</name>
</gene>
<keyword evidence="1 2" id="KW-0238">DNA-binding</keyword>
<dbReference type="SUPFAM" id="SSF46689">
    <property type="entry name" value="Homeodomain-like"/>
    <property type="match status" value="1"/>
</dbReference>